<name>A0ABU7U148_9PROT</name>
<evidence type="ECO:0000313" key="1">
    <source>
        <dbReference type="EMBL" id="MEE8658552.1"/>
    </source>
</evidence>
<evidence type="ECO:0000313" key="2">
    <source>
        <dbReference type="Proteomes" id="UP001312908"/>
    </source>
</evidence>
<reference evidence="1 2" key="1">
    <citation type="submission" date="2023-10" db="EMBL/GenBank/DDBJ databases">
        <title>Sorlinia euscelidii gen. nov., sp. nov., an acetic acid bacteria isolated from the gut of Euscelidius variegatus emitter.</title>
        <authorList>
            <person name="Michoud G."/>
            <person name="Marasco R."/>
            <person name="Seferji K."/>
            <person name="Gonella E."/>
            <person name="Garuglieri E."/>
            <person name="Alma A."/>
            <person name="Mapelli F."/>
            <person name="Borin S."/>
            <person name="Daffonchio D."/>
            <person name="Crotti E."/>
        </authorList>
    </citation>
    <scope>NUCLEOTIDE SEQUENCE [LARGE SCALE GENOMIC DNA]</scope>
    <source>
        <strain evidence="1 2">EV16P</strain>
    </source>
</reference>
<keyword evidence="2" id="KW-1185">Reference proteome</keyword>
<protein>
    <submittedName>
        <fullName evidence="1">DUF1016 domain-containing protein</fullName>
    </submittedName>
</protein>
<dbReference type="RefSeq" id="WP_394819469.1">
    <property type="nucleotide sequence ID" value="NZ_JAWJZY010000002.1"/>
</dbReference>
<comment type="caution">
    <text evidence="1">The sequence shown here is derived from an EMBL/GenBank/DDBJ whole genome shotgun (WGS) entry which is preliminary data.</text>
</comment>
<gene>
    <name evidence="1" type="ORF">DOFOFD_05960</name>
</gene>
<organism evidence="1 2">
    <name type="scientific">Sorlinia euscelidii</name>
    <dbReference type="NCBI Taxonomy" id="3081148"/>
    <lineage>
        <taxon>Bacteria</taxon>
        <taxon>Pseudomonadati</taxon>
        <taxon>Pseudomonadota</taxon>
        <taxon>Alphaproteobacteria</taxon>
        <taxon>Acetobacterales</taxon>
        <taxon>Acetobacteraceae</taxon>
        <taxon>Sorlinia</taxon>
    </lineage>
</organism>
<proteinExistence type="predicted"/>
<accession>A0ABU7U148</accession>
<dbReference type="Proteomes" id="UP001312908">
    <property type="component" value="Unassembled WGS sequence"/>
</dbReference>
<dbReference type="EMBL" id="JAWJZY010000002">
    <property type="protein sequence ID" value="MEE8658552.1"/>
    <property type="molecule type" value="Genomic_DNA"/>
</dbReference>
<sequence>MTEKCSVSAEFQRRDMTPDAIAEMMQLQMRELVEAYPSRDCLKSVFPRIARKMELTASQVKRLYYGEWRVIPAHIYHNFNAAYERHLQSMRERADHDAQVCRQLSEKWDATWSDSSSPIACSSLGGAPGD</sequence>